<gene>
    <name evidence="9" type="ORF">EIP91_012048</name>
</gene>
<evidence type="ECO:0000256" key="5">
    <source>
        <dbReference type="ARBA" id="ARBA00038229"/>
    </source>
</evidence>
<dbReference type="InterPro" id="IPR036322">
    <property type="entry name" value="WD40_repeat_dom_sf"/>
</dbReference>
<proteinExistence type="inferred from homology"/>
<comment type="similarity">
    <text evidence="5">Belongs to the WD repeat WDR3/UTP12 family.</text>
</comment>
<dbReference type="PROSITE" id="PS50294">
    <property type="entry name" value="WD_REPEATS_REGION"/>
    <property type="match status" value="7"/>
</dbReference>
<dbReference type="PROSITE" id="PS50082">
    <property type="entry name" value="WD_REPEATS_2"/>
    <property type="match status" value="8"/>
</dbReference>
<feature type="compositionally biased region" description="Basic and acidic residues" evidence="7">
    <location>
        <begin position="335"/>
        <end position="354"/>
    </location>
</feature>
<dbReference type="AlphaFoldDB" id="A0A4R0RKM3"/>
<dbReference type="Pfam" id="PF25173">
    <property type="entry name" value="Beta-prop_WDR3_1st"/>
    <property type="match status" value="1"/>
</dbReference>
<evidence type="ECO:0000256" key="1">
    <source>
        <dbReference type="ARBA" id="ARBA00004604"/>
    </source>
</evidence>
<feature type="repeat" description="WD" evidence="6">
    <location>
        <begin position="512"/>
        <end position="553"/>
    </location>
</feature>
<evidence type="ECO:0000256" key="3">
    <source>
        <dbReference type="ARBA" id="ARBA00022737"/>
    </source>
</evidence>
<dbReference type="GO" id="GO:0032040">
    <property type="term" value="C:small-subunit processome"/>
    <property type="evidence" value="ECO:0007669"/>
    <property type="project" value="TreeGrafter"/>
</dbReference>
<dbReference type="SUPFAM" id="SSF117289">
    <property type="entry name" value="Nucleoporin domain"/>
    <property type="match status" value="1"/>
</dbReference>
<dbReference type="InterPro" id="IPR019775">
    <property type="entry name" value="WD40_repeat_CS"/>
</dbReference>
<dbReference type="GO" id="GO:0034388">
    <property type="term" value="C:Pwp2p-containing subcomplex of 90S preribosome"/>
    <property type="evidence" value="ECO:0007669"/>
    <property type="project" value="TreeGrafter"/>
</dbReference>
<dbReference type="InterPro" id="IPR020472">
    <property type="entry name" value="WD40_PAC1"/>
</dbReference>
<feature type="repeat" description="WD" evidence="6">
    <location>
        <begin position="610"/>
        <end position="651"/>
    </location>
</feature>
<dbReference type="OrthoDB" id="407922at2759"/>
<protein>
    <recommendedName>
        <fullName evidence="8">Small-subunit processome Utp12 domain-containing protein</fullName>
    </recommendedName>
</protein>
<feature type="region of interest" description="Disordered" evidence="7">
    <location>
        <begin position="327"/>
        <end position="354"/>
    </location>
</feature>
<dbReference type="PANTHER" id="PTHR19853">
    <property type="entry name" value="WD REPEAT CONTAINING PROTEIN 3 WDR3"/>
    <property type="match status" value="1"/>
</dbReference>
<evidence type="ECO:0000313" key="9">
    <source>
        <dbReference type="EMBL" id="TCD67682.1"/>
    </source>
</evidence>
<reference evidence="9 10" key="1">
    <citation type="submission" date="2018-11" db="EMBL/GenBank/DDBJ databases">
        <title>Genome assembly of Steccherinum ochraceum LE-BIN_3174, the white-rot fungus of the Steccherinaceae family (The Residual Polyporoid clade, Polyporales, Basidiomycota).</title>
        <authorList>
            <person name="Fedorova T.V."/>
            <person name="Glazunova O.A."/>
            <person name="Landesman E.O."/>
            <person name="Moiseenko K.V."/>
            <person name="Psurtseva N.V."/>
            <person name="Savinova O.S."/>
            <person name="Shakhova N.V."/>
            <person name="Tyazhelova T.V."/>
            <person name="Vasina D.V."/>
        </authorList>
    </citation>
    <scope>NUCLEOTIDE SEQUENCE [LARGE SCALE GENOMIC DNA]</scope>
    <source>
        <strain evidence="9 10">LE-BIN_3174</strain>
    </source>
</reference>
<name>A0A4R0RKM3_9APHY</name>
<dbReference type="Pfam" id="PF25172">
    <property type="entry name" value="Beta-prop_WDR3_2nd"/>
    <property type="match status" value="1"/>
</dbReference>
<feature type="repeat" description="WD" evidence="6">
    <location>
        <begin position="703"/>
        <end position="735"/>
    </location>
</feature>
<dbReference type="PANTHER" id="PTHR19853:SF0">
    <property type="entry name" value="WD REPEAT-CONTAINING PROTEIN 3"/>
    <property type="match status" value="1"/>
</dbReference>
<dbReference type="InterPro" id="IPR001680">
    <property type="entry name" value="WD40_rpt"/>
</dbReference>
<evidence type="ECO:0000313" key="10">
    <source>
        <dbReference type="Proteomes" id="UP000292702"/>
    </source>
</evidence>
<dbReference type="Proteomes" id="UP000292702">
    <property type="component" value="Unassembled WGS sequence"/>
</dbReference>
<evidence type="ECO:0000259" key="8">
    <source>
        <dbReference type="Pfam" id="PF04003"/>
    </source>
</evidence>
<dbReference type="GO" id="GO:0030515">
    <property type="term" value="F:snoRNA binding"/>
    <property type="evidence" value="ECO:0007669"/>
    <property type="project" value="TreeGrafter"/>
</dbReference>
<dbReference type="SUPFAM" id="SSF50978">
    <property type="entry name" value="WD40 repeat-like"/>
    <property type="match status" value="1"/>
</dbReference>
<dbReference type="PROSITE" id="PS00678">
    <property type="entry name" value="WD_REPEATS_1"/>
    <property type="match status" value="4"/>
</dbReference>
<comment type="subcellular location">
    <subcellularLocation>
        <location evidence="1">Nucleus</location>
        <location evidence="1">Nucleolus</location>
    </subcellularLocation>
</comment>
<evidence type="ECO:0000256" key="2">
    <source>
        <dbReference type="ARBA" id="ARBA00022574"/>
    </source>
</evidence>
<comment type="caution">
    <text evidence="9">The sequence shown here is derived from an EMBL/GenBank/DDBJ whole genome shotgun (WGS) entry which is preliminary data.</text>
</comment>
<feature type="repeat" description="WD" evidence="6">
    <location>
        <begin position="198"/>
        <end position="221"/>
    </location>
</feature>
<dbReference type="InterPro" id="IPR051570">
    <property type="entry name" value="TBC1_cilium_biogenesis"/>
</dbReference>
<dbReference type="FunFam" id="2.130.10.10:FF:000178">
    <property type="entry name" value="WD repeat domain 3"/>
    <property type="match status" value="1"/>
</dbReference>
<feature type="repeat" description="WD" evidence="6">
    <location>
        <begin position="431"/>
        <end position="471"/>
    </location>
</feature>
<dbReference type="GO" id="GO:0030490">
    <property type="term" value="P:maturation of SSU-rRNA"/>
    <property type="evidence" value="ECO:0007669"/>
    <property type="project" value="TreeGrafter"/>
</dbReference>
<evidence type="ECO:0000256" key="7">
    <source>
        <dbReference type="SAM" id="MobiDB-lite"/>
    </source>
</evidence>
<dbReference type="InterPro" id="IPR007148">
    <property type="entry name" value="SSU_processome_Utp12"/>
</dbReference>
<dbReference type="EMBL" id="RWJN01000089">
    <property type="protein sequence ID" value="TCD67682.1"/>
    <property type="molecule type" value="Genomic_DNA"/>
</dbReference>
<feature type="repeat" description="WD" evidence="6">
    <location>
        <begin position="83"/>
        <end position="124"/>
    </location>
</feature>
<keyword evidence="10" id="KW-1185">Reference proteome</keyword>
<sequence>MHAPDWLFQTVVFYSPFRAAHPSAPFKVMVQSYLRHGPTEAFGLVCSPSSNSHYDGRLAYVPGLEDVLVWDVKKGQQIAMWHETGHRAEVTCITRSPQRDTFAVGYADGSIRLWSAAAGSVIATFNGHKKSVTALSFDKAGARLASGSQDTDIILWDVVAEAGIFRLRGHRDQITAIQFLEAVSSSAPSTSTGTTPGFLVTGAKDTFLKLWDLSTQHCVQTVVAHRAEIWSLDVDPKEELILTGSGEGDMRAWKLDHGAMESGLVETESGEVVKFIHPITNLPLSSRHRVSQILFHPTHPYLAVQSHDRSVEIFRIRTEEEIRKKQARRKKRAKEKQELAKSKDAIQRDGEVEPDHEQEVGLADLFTPYLVARASGKVRSFDFGDEELKGKGAVQLFMALSTNALEVYSIPAPSKSKEETPEAARILSVDLPGHRADVRTLCLSSDDMLLASASNGSIKIWNMRSFTCIRTIECTNPICSTFLPGDRQVAVGTKSGEILIYDVASSALVETISAHSATVWSLHIRDDEQALVSGSADKDVKFWDIEQKATENDNPNSPRMLTLTHVRTLKMTDDVLSVRYSPNGKLLAVALLDSTVKVFYQDTLKFFLSLYGHKLPVLSMDISGDSKLIVTCSADKNVKIWGLDFGDCHRSIFAHDESVMQVAFEKTDRRDFDAKPSHYFWTVGKDKMVKYWDGDKFENIQKLDGHHGEIWALAVSHHGKFVVTGSHDKSIRIWEKLDEPLFVEEERERDLEQLYEAGIADTLNREDAPIGSGADGAAAGTAAAEATGVSKQTTETLMAGERIIEAIDLAEDEVNAFREYEEAKLAGGLSAQIAPPPRNPVLAAYDKEPEEYVLMVVERVSSTALYDALLVLPFGKVVSLMKFLNHWAEREWNLILTSRIIFFLLKTHHHQIVANRVMRTALIPLRKHLRDALRKQKDTLSYNLAALQYIKRQSDAQRTAEFFEDFDEEAMKEKIAESKKRKRVSIKA</sequence>
<feature type="repeat" description="WD" evidence="6">
    <location>
        <begin position="222"/>
        <end position="263"/>
    </location>
</feature>
<dbReference type="CDD" id="cd00200">
    <property type="entry name" value="WD40"/>
    <property type="match status" value="2"/>
</dbReference>
<feature type="repeat" description="WD" evidence="6">
    <location>
        <begin position="125"/>
        <end position="158"/>
    </location>
</feature>
<dbReference type="STRING" id="92696.A0A4R0RKM3"/>
<dbReference type="Pfam" id="PF04003">
    <property type="entry name" value="Utp12"/>
    <property type="match status" value="1"/>
</dbReference>
<keyword evidence="4" id="KW-0539">Nucleus</keyword>
<accession>A0A4R0RKM3</accession>
<dbReference type="SMART" id="SM00320">
    <property type="entry name" value="WD40"/>
    <property type="match status" value="12"/>
</dbReference>
<dbReference type="FunFam" id="2.130.10.10:FF:000157">
    <property type="entry name" value="WD repeat domain 3"/>
    <property type="match status" value="1"/>
</dbReference>
<evidence type="ECO:0000256" key="6">
    <source>
        <dbReference type="PROSITE-ProRule" id="PRU00221"/>
    </source>
</evidence>
<keyword evidence="3" id="KW-0677">Repeat</keyword>
<evidence type="ECO:0000256" key="4">
    <source>
        <dbReference type="ARBA" id="ARBA00023242"/>
    </source>
</evidence>
<dbReference type="InterPro" id="IPR015943">
    <property type="entry name" value="WD40/YVTN_repeat-like_dom_sf"/>
</dbReference>
<organism evidence="9 10">
    <name type="scientific">Steccherinum ochraceum</name>
    <dbReference type="NCBI Taxonomy" id="92696"/>
    <lineage>
        <taxon>Eukaryota</taxon>
        <taxon>Fungi</taxon>
        <taxon>Dikarya</taxon>
        <taxon>Basidiomycota</taxon>
        <taxon>Agaricomycotina</taxon>
        <taxon>Agaricomycetes</taxon>
        <taxon>Polyporales</taxon>
        <taxon>Steccherinaceae</taxon>
        <taxon>Steccherinum</taxon>
    </lineage>
</organism>
<dbReference type="PRINTS" id="PR00320">
    <property type="entry name" value="GPROTEINBRPT"/>
</dbReference>
<keyword evidence="2 6" id="KW-0853">WD repeat</keyword>
<feature type="domain" description="Small-subunit processome Utp12" evidence="8">
    <location>
        <begin position="849"/>
        <end position="952"/>
    </location>
</feature>
<dbReference type="Gene3D" id="2.130.10.10">
    <property type="entry name" value="YVTN repeat-like/Quinoprotein amine dehydrogenase"/>
    <property type="match status" value="4"/>
</dbReference>